<dbReference type="GO" id="GO:0003993">
    <property type="term" value="F:acid phosphatase activity"/>
    <property type="evidence" value="ECO:0007669"/>
    <property type="project" value="InterPro"/>
</dbReference>
<evidence type="ECO:0000256" key="1">
    <source>
        <dbReference type="ARBA" id="ARBA00022729"/>
    </source>
</evidence>
<dbReference type="InterPro" id="IPR029052">
    <property type="entry name" value="Metallo-depent_PP-like"/>
</dbReference>
<dbReference type="CDD" id="cd00838">
    <property type="entry name" value="MPP_superfamily"/>
    <property type="match status" value="1"/>
</dbReference>
<keyword evidence="5" id="KW-1185">Reference proteome</keyword>
<comment type="caution">
    <text evidence="4">The sequence shown here is derived from an EMBL/GenBank/DDBJ whole genome shotgun (WGS) entry which is preliminary data.</text>
</comment>
<name>A0A840BSN1_9RHOO</name>
<evidence type="ECO:0000313" key="5">
    <source>
        <dbReference type="Proteomes" id="UP000561045"/>
    </source>
</evidence>
<dbReference type="InterPro" id="IPR004843">
    <property type="entry name" value="Calcineurin-like_PHP"/>
</dbReference>
<feature type="signal peptide" evidence="2">
    <location>
        <begin position="1"/>
        <end position="23"/>
    </location>
</feature>
<dbReference type="Proteomes" id="UP000561045">
    <property type="component" value="Unassembled WGS sequence"/>
</dbReference>
<sequence>MKLILRVSLLLALAGLSAAARSAAPSANVPEVVYAVGDIADCRTNAHRDVATLIAADRAKLPADTSSHLLLLGDQVYPNGTAAEFADCFDPAWGRFKPDTLAVPGNHDYRTAAGAPFYAYFGAPAAPLGYYAQTLGNWLILGLNSNIDMGPDSAQARWMSEQLAANTRQCVIAMWHHPRYSSGAHGNNAEADALWRTAQRGRVSLVLAGHDHHYERFVPLDASGAASDRGIRSFVVGTGGAGLYPVNPSRPAISAARISQRHGVLRLTLGEGSYQWQFIGLPNAEVLDAGEGQCLAPAKP</sequence>
<dbReference type="InterPro" id="IPR039331">
    <property type="entry name" value="PAPs-like"/>
</dbReference>
<keyword evidence="1 2" id="KW-0732">Signal</keyword>
<accession>A0A840BSN1</accession>
<dbReference type="Gene3D" id="3.60.21.10">
    <property type="match status" value="1"/>
</dbReference>
<reference evidence="4 5" key="1">
    <citation type="submission" date="2020-08" db="EMBL/GenBank/DDBJ databases">
        <title>Genomic Encyclopedia of Type Strains, Phase IV (KMG-IV): sequencing the most valuable type-strain genomes for metagenomic binning, comparative biology and taxonomic classification.</title>
        <authorList>
            <person name="Goeker M."/>
        </authorList>
    </citation>
    <scope>NUCLEOTIDE SEQUENCE [LARGE SCALE GENOMIC DNA]</scope>
    <source>
        <strain evidence="4 5">DSM 106739</strain>
    </source>
</reference>
<dbReference type="AlphaFoldDB" id="A0A840BSN1"/>
<dbReference type="RefSeq" id="WP_183637688.1">
    <property type="nucleotide sequence ID" value="NZ_BAABLE010000008.1"/>
</dbReference>
<proteinExistence type="predicted"/>
<dbReference type="EMBL" id="JACIET010000003">
    <property type="protein sequence ID" value="MBB4014682.1"/>
    <property type="molecule type" value="Genomic_DNA"/>
</dbReference>
<evidence type="ECO:0000256" key="2">
    <source>
        <dbReference type="SAM" id="SignalP"/>
    </source>
</evidence>
<dbReference type="PANTHER" id="PTHR22953">
    <property type="entry name" value="ACID PHOSPHATASE RELATED"/>
    <property type="match status" value="1"/>
</dbReference>
<feature type="domain" description="Calcineurin-like phosphoesterase" evidence="3">
    <location>
        <begin position="34"/>
        <end position="214"/>
    </location>
</feature>
<evidence type="ECO:0000259" key="3">
    <source>
        <dbReference type="Pfam" id="PF00149"/>
    </source>
</evidence>
<dbReference type="Pfam" id="PF00149">
    <property type="entry name" value="Metallophos"/>
    <property type="match status" value="1"/>
</dbReference>
<dbReference type="SUPFAM" id="SSF56300">
    <property type="entry name" value="Metallo-dependent phosphatases"/>
    <property type="match status" value="1"/>
</dbReference>
<dbReference type="PANTHER" id="PTHR22953:SF153">
    <property type="entry name" value="PURPLE ACID PHOSPHATASE"/>
    <property type="match status" value="1"/>
</dbReference>
<gene>
    <name evidence="4" type="ORF">GGR36_004038</name>
</gene>
<protein>
    <recommendedName>
        <fullName evidence="3">Calcineurin-like phosphoesterase domain-containing protein</fullName>
    </recommendedName>
</protein>
<organism evidence="4 5">
    <name type="scientific">Niveibacterium umoris</name>
    <dbReference type="NCBI Taxonomy" id="1193620"/>
    <lineage>
        <taxon>Bacteria</taxon>
        <taxon>Pseudomonadati</taxon>
        <taxon>Pseudomonadota</taxon>
        <taxon>Betaproteobacteria</taxon>
        <taxon>Rhodocyclales</taxon>
        <taxon>Rhodocyclaceae</taxon>
        <taxon>Niveibacterium</taxon>
    </lineage>
</organism>
<evidence type="ECO:0000313" key="4">
    <source>
        <dbReference type="EMBL" id="MBB4014682.1"/>
    </source>
</evidence>
<feature type="chain" id="PRO_5032322773" description="Calcineurin-like phosphoesterase domain-containing protein" evidence="2">
    <location>
        <begin position="24"/>
        <end position="300"/>
    </location>
</feature>